<evidence type="ECO:0000256" key="2">
    <source>
        <dbReference type="ARBA" id="ARBA00022840"/>
    </source>
</evidence>
<dbReference type="InterPro" id="IPR003094">
    <property type="entry name" value="6Pfruct_kin"/>
</dbReference>
<dbReference type="Gene3D" id="3.40.50.1240">
    <property type="entry name" value="Phosphoglycerate mutase-like"/>
    <property type="match status" value="1"/>
</dbReference>
<evidence type="ECO:0000256" key="3">
    <source>
        <dbReference type="SAM" id="MobiDB-lite"/>
    </source>
</evidence>
<protein>
    <recommendedName>
        <fullName evidence="4">6-phosphofructo-2-kinase domain-containing protein</fullName>
    </recommendedName>
</protein>
<feature type="compositionally biased region" description="Polar residues" evidence="3">
    <location>
        <begin position="91"/>
        <end position="111"/>
    </location>
</feature>
<keyword evidence="2" id="KW-0067">ATP-binding</keyword>
<keyword evidence="6" id="KW-1185">Reference proteome</keyword>
<dbReference type="CDD" id="cd07067">
    <property type="entry name" value="HP_PGM_like"/>
    <property type="match status" value="1"/>
</dbReference>
<gene>
    <name evidence="5" type="ORF">Kpol_1039p31</name>
</gene>
<dbReference type="GO" id="GO:0003873">
    <property type="term" value="F:6-phosphofructo-2-kinase activity"/>
    <property type="evidence" value="ECO:0007669"/>
    <property type="project" value="InterPro"/>
</dbReference>
<evidence type="ECO:0000313" key="5">
    <source>
        <dbReference type="EMBL" id="EDO18282.1"/>
    </source>
</evidence>
<feature type="region of interest" description="Disordered" evidence="3">
    <location>
        <begin position="123"/>
        <end position="175"/>
    </location>
</feature>
<sequence length="751" mass="85774">MEFKNIDYNNNDGESLKSPSSSSSISDIEPMATTNRKAKPMQRENSPYMNHEGKKHVRIAIDEDKSTHYNEVSKVPSFQKRPLSDTPVGSVWNSPRGSNENTPEGSREGSSLNLLRLNKITSNPELDSNTFNTPKDSPLASGRSSPGRFLHPKKKTTTLDVPGLTKSKSSPDGTISTEDAGSKLIIIMVGLPATGKSFITNKLSRYLNYSMYYCKAFNVGNTRRQYAKDHGLKEQDSSFFDPNNAESKKLREKWATDTLHELLDYLLIGIGSVGIFDATNTTVFRRKHVLEMIRERSKDIQVMFLETICSDKSLVEKNIRLKLLGPDYKGKDPETSLRDFKERLINYSAAYEPITDAEDIPYIKMIDVGKKVISYKIQGFLASQTVYYLLNFTLAERQIWITRNGESEYNVKGRIGGDSNLTARGEKYALALTKFINEQRELFHESEVEKNKEDSNKNEDHQVNEFFVWSSTRKRCVQTTQYFDEVDYPIKQMKMLEELNAGDCEGMTYSEIKRKYPEGYAERQRDKLRYRYPGIGGESYMDVINRVRAVITEIERIEDNILIVTHRVVARVLLGYFLNLSKDIIANLDIPLHCVYCLDIQPYGISWTLWEYNEATDSFSKVPQTGMNTKKVKEVGLVYKEKRYSIVPTAPSGKTHKHLEPKLVKSASADSYPSMNEILFSEAFRTKNGKSSKQKADEDKSHKKEEIKGIKPISEQPHHFEILELEKKLAKLKNEESSKYSDNDPKSNDNN</sequence>
<proteinExistence type="predicted"/>
<accession>A7THF8</accession>
<dbReference type="KEGG" id="vpo:Kpol_1039p31"/>
<feature type="compositionally biased region" description="Polar residues" evidence="3">
    <location>
        <begin position="166"/>
        <end position="175"/>
    </location>
</feature>
<dbReference type="Pfam" id="PF01591">
    <property type="entry name" value="6PF2K"/>
    <property type="match status" value="1"/>
</dbReference>
<evidence type="ECO:0000256" key="1">
    <source>
        <dbReference type="ARBA" id="ARBA00022741"/>
    </source>
</evidence>
<feature type="compositionally biased region" description="Low complexity" evidence="3">
    <location>
        <begin position="16"/>
        <end position="26"/>
    </location>
</feature>
<dbReference type="SUPFAM" id="SSF52540">
    <property type="entry name" value="P-loop containing nucleoside triphosphate hydrolases"/>
    <property type="match status" value="1"/>
</dbReference>
<dbReference type="Proteomes" id="UP000000267">
    <property type="component" value="Unassembled WGS sequence"/>
</dbReference>
<name>A7THF8_VANPO</name>
<dbReference type="PhylomeDB" id="A7THF8"/>
<keyword evidence="1" id="KW-0547">Nucleotide-binding</keyword>
<dbReference type="FunFam" id="3.40.50.300:FF:000644">
    <property type="entry name" value="GpmB, Fructose-2,6-bisphosphatase"/>
    <property type="match status" value="1"/>
</dbReference>
<dbReference type="InterPro" id="IPR013079">
    <property type="entry name" value="6Phosfructo_kin"/>
</dbReference>
<dbReference type="InterPro" id="IPR013078">
    <property type="entry name" value="His_Pase_superF_clade-1"/>
</dbReference>
<dbReference type="Pfam" id="PF00300">
    <property type="entry name" value="His_Phos_1"/>
    <property type="match status" value="1"/>
</dbReference>
<dbReference type="InParanoid" id="A7THF8"/>
<dbReference type="PIRSF" id="PIRSF000709">
    <property type="entry name" value="6PFK_2-Ptase"/>
    <property type="match status" value="1"/>
</dbReference>
<dbReference type="GeneID" id="5546559"/>
<feature type="compositionally biased region" description="Basic and acidic residues" evidence="3">
    <location>
        <begin position="694"/>
        <end position="709"/>
    </location>
</feature>
<feature type="compositionally biased region" description="Polar residues" evidence="3">
    <location>
        <begin position="123"/>
        <end position="135"/>
    </location>
</feature>
<dbReference type="SMART" id="SM00855">
    <property type="entry name" value="PGAM"/>
    <property type="match status" value="1"/>
</dbReference>
<dbReference type="OrthoDB" id="267323at2759"/>
<dbReference type="PANTHER" id="PTHR10606:SF32">
    <property type="entry name" value="6-PHOSPHOFRUCTO-2-KINASE 1"/>
    <property type="match status" value="1"/>
</dbReference>
<dbReference type="HOGENOM" id="CLU_006383_3_2_1"/>
<dbReference type="PANTHER" id="PTHR10606">
    <property type="entry name" value="6-PHOSPHOFRUCTO-2-KINASE/FRUCTOSE-2,6-BISPHOSPHATASE"/>
    <property type="match status" value="1"/>
</dbReference>
<dbReference type="PRINTS" id="PR00991">
    <property type="entry name" value="6PFRUCTKNASE"/>
</dbReference>
<feature type="domain" description="6-phosphofructo-2-kinase" evidence="4">
    <location>
        <begin position="174"/>
        <end position="394"/>
    </location>
</feature>
<dbReference type="Gene3D" id="3.40.50.300">
    <property type="entry name" value="P-loop containing nucleotide triphosphate hydrolases"/>
    <property type="match status" value="1"/>
</dbReference>
<dbReference type="GO" id="GO:0005524">
    <property type="term" value="F:ATP binding"/>
    <property type="evidence" value="ECO:0007669"/>
    <property type="project" value="UniProtKB-KW"/>
</dbReference>
<dbReference type="STRING" id="436907.A7THF8"/>
<feature type="region of interest" description="Disordered" evidence="3">
    <location>
        <begin position="689"/>
        <end position="721"/>
    </location>
</feature>
<evidence type="ECO:0000313" key="6">
    <source>
        <dbReference type="Proteomes" id="UP000000267"/>
    </source>
</evidence>
<dbReference type="AlphaFoldDB" id="A7THF8"/>
<dbReference type="SUPFAM" id="SSF53254">
    <property type="entry name" value="Phosphoglycerate mutase-like"/>
    <property type="match status" value="1"/>
</dbReference>
<dbReference type="GO" id="GO:0006003">
    <property type="term" value="P:fructose 2,6-bisphosphate metabolic process"/>
    <property type="evidence" value="ECO:0007669"/>
    <property type="project" value="InterPro"/>
</dbReference>
<dbReference type="eggNOG" id="KOG0234">
    <property type="taxonomic scope" value="Eukaryota"/>
</dbReference>
<feature type="region of interest" description="Disordered" evidence="3">
    <location>
        <begin position="1"/>
        <end position="111"/>
    </location>
</feature>
<dbReference type="GO" id="GO:0005829">
    <property type="term" value="C:cytosol"/>
    <property type="evidence" value="ECO:0007669"/>
    <property type="project" value="TreeGrafter"/>
</dbReference>
<evidence type="ECO:0000259" key="4">
    <source>
        <dbReference type="Pfam" id="PF01591"/>
    </source>
</evidence>
<feature type="compositionally biased region" description="Basic and acidic residues" evidence="3">
    <location>
        <begin position="59"/>
        <end position="68"/>
    </location>
</feature>
<dbReference type="GO" id="GO:0006000">
    <property type="term" value="P:fructose metabolic process"/>
    <property type="evidence" value="ECO:0007669"/>
    <property type="project" value="InterPro"/>
</dbReference>
<reference evidence="5 6" key="1">
    <citation type="journal article" date="2007" name="Proc. Natl. Acad. Sci. U.S.A.">
        <title>Independent sorting-out of thousands of duplicated gene pairs in two yeast species descended from a whole-genome duplication.</title>
        <authorList>
            <person name="Scannell D.R."/>
            <person name="Frank A.C."/>
            <person name="Conant G.C."/>
            <person name="Byrne K.P."/>
            <person name="Woolfit M."/>
            <person name="Wolfe K.H."/>
        </authorList>
    </citation>
    <scope>NUCLEOTIDE SEQUENCE [LARGE SCALE GENOMIC DNA]</scope>
    <source>
        <strain evidence="6">ATCC 22028 / DSM 70294 / BCRC 21397 / CBS 2163 / NBRC 10782 / NRRL Y-8283 / UCD 57-17</strain>
    </source>
</reference>
<organism evidence="6">
    <name type="scientific">Vanderwaltozyma polyspora (strain ATCC 22028 / DSM 70294 / BCRC 21397 / CBS 2163 / NBRC 10782 / NRRL Y-8283 / UCD 57-17)</name>
    <name type="common">Kluyveromyces polysporus</name>
    <dbReference type="NCBI Taxonomy" id="436907"/>
    <lineage>
        <taxon>Eukaryota</taxon>
        <taxon>Fungi</taxon>
        <taxon>Dikarya</taxon>
        <taxon>Ascomycota</taxon>
        <taxon>Saccharomycotina</taxon>
        <taxon>Saccharomycetes</taxon>
        <taxon>Saccharomycetales</taxon>
        <taxon>Saccharomycetaceae</taxon>
        <taxon>Vanderwaltozyma</taxon>
    </lineage>
</organism>
<dbReference type="RefSeq" id="XP_001646140.1">
    <property type="nucleotide sequence ID" value="XM_001646090.1"/>
</dbReference>
<dbReference type="EMBL" id="DS480391">
    <property type="protein sequence ID" value="EDO18282.1"/>
    <property type="molecule type" value="Genomic_DNA"/>
</dbReference>
<dbReference type="InterPro" id="IPR027417">
    <property type="entry name" value="P-loop_NTPase"/>
</dbReference>
<dbReference type="OMA" id="KPYGITW"/>
<dbReference type="InterPro" id="IPR029033">
    <property type="entry name" value="His_PPase_superfam"/>
</dbReference>